<protein>
    <submittedName>
        <fullName evidence="1">Uncharacterized protein</fullName>
    </submittedName>
</protein>
<accession>A0A1V0SCY9</accession>
<sequence>MNRIRKVDNKFQVIITPDIKISPDSSLIIGNFEDENLRNFHVLQFETLNDALCEAYNYPDIDWYRIVLNHKYIFKRLEDTLKQIISDNQLNVEFRSKLVDPLALKNIMFDRVLRGGERFNLRTGLNDIISFTIINPWSNNLHNISKMIETYTEHVYRDDLRIRFKKIVDGKIICLYGYTEFGTIYEIKLIPTLLQQWVDWYNKIGYKNEEEAQKSYAELMKQQSNLDSGPVYR</sequence>
<proteinExistence type="predicted"/>
<reference evidence="1" key="1">
    <citation type="journal article" date="2017" name="Science">
        <title>Giant viruses with an expanded complement of translation system components.</title>
        <authorList>
            <person name="Schulz F."/>
            <person name="Yutin N."/>
            <person name="Ivanova N.N."/>
            <person name="Ortega D.R."/>
            <person name="Lee T.K."/>
            <person name="Vierheilig J."/>
            <person name="Daims H."/>
            <person name="Horn M."/>
            <person name="Wagner M."/>
            <person name="Jensen G.J."/>
            <person name="Kyrpides N.C."/>
            <person name="Koonin E.V."/>
            <person name="Woyke T."/>
        </authorList>
    </citation>
    <scope>NUCLEOTIDE SEQUENCE</scope>
    <source>
        <strain evidence="1">ILV1</strain>
    </source>
</reference>
<dbReference type="EMBL" id="KY684085">
    <property type="protein sequence ID" value="ARF09579.1"/>
    <property type="molecule type" value="Genomic_DNA"/>
</dbReference>
<evidence type="ECO:0000313" key="1">
    <source>
        <dbReference type="EMBL" id="ARF09579.1"/>
    </source>
</evidence>
<organism evidence="1">
    <name type="scientific">Indivirus ILV1</name>
    <dbReference type="NCBI Taxonomy" id="1977633"/>
    <lineage>
        <taxon>Viruses</taxon>
        <taxon>Varidnaviria</taxon>
        <taxon>Bamfordvirae</taxon>
        <taxon>Nucleocytoviricota</taxon>
        <taxon>Megaviricetes</taxon>
        <taxon>Imitervirales</taxon>
        <taxon>Mimiviridae</taxon>
        <taxon>Klosneuvirinae</taxon>
        <taxon>Indivirus</taxon>
    </lineage>
</organism>
<gene>
    <name evidence="1" type="ORF">Indivirus_1_202</name>
</gene>
<name>A0A1V0SCY9_9VIRU</name>